<feature type="compositionally biased region" description="Polar residues" evidence="2">
    <location>
        <begin position="560"/>
        <end position="576"/>
    </location>
</feature>
<feature type="compositionally biased region" description="Basic and acidic residues" evidence="2">
    <location>
        <begin position="128"/>
        <end position="139"/>
    </location>
</feature>
<dbReference type="GO" id="GO:0004519">
    <property type="term" value="F:endonuclease activity"/>
    <property type="evidence" value="ECO:0007669"/>
    <property type="project" value="UniProtKB-KW"/>
</dbReference>
<accession>A0A2H1KEH9</accession>
<evidence type="ECO:0000259" key="3">
    <source>
        <dbReference type="SMART" id="SM00507"/>
    </source>
</evidence>
<comment type="similarity">
    <text evidence="1">Belongs to the Rv1128c/1148c/1588c/1702c/1945/3466 family.</text>
</comment>
<dbReference type="EMBL" id="FXZC01000009">
    <property type="protein sequence ID" value="SMX97978.1"/>
    <property type="molecule type" value="Genomic_DNA"/>
</dbReference>
<dbReference type="SMART" id="SM00507">
    <property type="entry name" value="HNHc"/>
    <property type="match status" value="1"/>
</dbReference>
<proteinExistence type="inferred from homology"/>
<feature type="region of interest" description="Disordered" evidence="2">
    <location>
        <begin position="793"/>
        <end position="835"/>
    </location>
</feature>
<gene>
    <name evidence="4" type="ORF">BC102111_03191</name>
</gene>
<feature type="compositionally biased region" description="Low complexity" evidence="2">
    <location>
        <begin position="181"/>
        <end position="209"/>
    </location>
</feature>
<feature type="compositionally biased region" description="Low complexity" evidence="2">
    <location>
        <begin position="497"/>
        <end position="507"/>
    </location>
</feature>
<sequence>MTLTPDRTPKKPKRHAPTPSQDAPGPDETSTNPRRTPAADGPRDEAISEELQSLRDQLAQAGFDLTGHPLADDFDALDPVTTNAPVPEDPAFDYFSTIDDSDIDLFGPRRDNGGEEADEWPGDAPSQDPEHPIPDDTAHPGDLPATARNGQSQSVPSTPANSTNTPGPFASGSSIPQSPDDSTTSVPVGTPTTDTSETVGTGTVETADAPGWVSRHPLLTDTAWADLSGFAPEVTTSITTLMDFSTGLRSFDRPMGPDEALLLIDGTEALSRITEALSTLALSVYERVGTPTDTGAKDTKSLIRDRLNLTPTEANRRTELAKNLGGRVDTTGQALQPLCPEVAEGLHAGMLSAGQAKAIDDCLDDLPAWVSAEQRADVEKRLVDYAPQVRVKDLRGIFDRMLAYIDPDGAKPREETPRTDYSVTIRPKRNGDWVLGGLLDPVSGAALNGLLTSRIHSATPDGTAGGAGVGHSNADADQGDAPLAGENASKTAPPGCSGASTDGSSAAGGQDALFEIVDQVLHGELHDAPLPIPQAPPDWAVPPATDDSYTLGNGDGDGTGSATSAGITDPTNTTGGVATGFPVGVGVREDGTPVDLTGQRPSARAWIYERFATLISRISMDQAGTGSPYALVVTATAEDLALRTGEGTTGVETLIPIHELATNGLNGDVFFHLMSETAHTMQVMTEKRFANKKQVAVITARDKGCTFPGCDAPPGWCEANHVVPWARGGKTTINNLALACSAHHHLLDRSDWEMLMLLDGRPAWRPPASVDPARRPLLHPRFLAEEIIASLFDDHPDESGPSMENSDGLAAESVDERNRSDGDEAGSNDWPDAAG</sequence>
<dbReference type="Pfam" id="PF01844">
    <property type="entry name" value="HNH"/>
    <property type="match status" value="1"/>
</dbReference>
<feature type="domain" description="HNH nuclease" evidence="3">
    <location>
        <begin position="693"/>
        <end position="745"/>
    </location>
</feature>
<feature type="region of interest" description="Disordered" evidence="2">
    <location>
        <begin position="462"/>
        <end position="507"/>
    </location>
</feature>
<feature type="region of interest" description="Disordered" evidence="2">
    <location>
        <begin position="1"/>
        <end position="46"/>
    </location>
</feature>
<feature type="compositionally biased region" description="Polar residues" evidence="2">
    <location>
        <begin position="148"/>
        <end position="180"/>
    </location>
</feature>
<feature type="compositionally biased region" description="Pro residues" evidence="2">
    <location>
        <begin position="530"/>
        <end position="540"/>
    </location>
</feature>
<reference evidence="5" key="1">
    <citation type="submission" date="2017-03" db="EMBL/GenBank/DDBJ databases">
        <authorList>
            <person name="Monnet C."/>
        </authorList>
    </citation>
    <scope>NUCLEOTIDE SEQUENCE [LARGE SCALE GENOMIC DNA]</scope>
    <source>
        <strain evidence="5">CIP 102111</strain>
    </source>
</reference>
<dbReference type="Proteomes" id="UP000234333">
    <property type="component" value="Unassembled WGS sequence"/>
</dbReference>
<feature type="region of interest" description="Disordered" evidence="2">
    <location>
        <begin position="527"/>
        <end position="579"/>
    </location>
</feature>
<dbReference type="Pfam" id="PF02720">
    <property type="entry name" value="DUF222"/>
    <property type="match status" value="1"/>
</dbReference>
<organism evidence="4 5">
    <name type="scientific">Brevibacterium casei CIP 102111</name>
    <dbReference type="NCBI Taxonomy" id="1255625"/>
    <lineage>
        <taxon>Bacteria</taxon>
        <taxon>Bacillati</taxon>
        <taxon>Actinomycetota</taxon>
        <taxon>Actinomycetes</taxon>
        <taxon>Micrococcales</taxon>
        <taxon>Brevibacteriaceae</taxon>
        <taxon>Brevibacterium</taxon>
    </lineage>
</organism>
<dbReference type="CDD" id="cd00085">
    <property type="entry name" value="HNHc"/>
    <property type="match status" value="1"/>
</dbReference>
<evidence type="ECO:0000256" key="1">
    <source>
        <dbReference type="ARBA" id="ARBA00023450"/>
    </source>
</evidence>
<evidence type="ECO:0000313" key="4">
    <source>
        <dbReference type="EMBL" id="SMX97978.1"/>
    </source>
</evidence>
<dbReference type="InterPro" id="IPR003615">
    <property type="entry name" value="HNH_nuc"/>
</dbReference>
<feature type="region of interest" description="Disordered" evidence="2">
    <location>
        <begin position="65"/>
        <end position="209"/>
    </location>
</feature>
<keyword evidence="4" id="KW-0378">Hydrolase</keyword>
<dbReference type="InterPro" id="IPR003870">
    <property type="entry name" value="DUF222"/>
</dbReference>
<dbReference type="GO" id="GO:0003676">
    <property type="term" value="F:nucleic acid binding"/>
    <property type="evidence" value="ECO:0007669"/>
    <property type="project" value="InterPro"/>
</dbReference>
<evidence type="ECO:0000313" key="5">
    <source>
        <dbReference type="Proteomes" id="UP000234333"/>
    </source>
</evidence>
<keyword evidence="4" id="KW-0255">Endonuclease</keyword>
<keyword evidence="4" id="KW-0540">Nuclease</keyword>
<protein>
    <submittedName>
        <fullName evidence="4">HNH endonuclease</fullName>
    </submittedName>
</protein>
<dbReference type="GO" id="GO:0008270">
    <property type="term" value="F:zinc ion binding"/>
    <property type="evidence" value="ECO:0007669"/>
    <property type="project" value="InterPro"/>
</dbReference>
<dbReference type="AlphaFoldDB" id="A0A2H1KEH9"/>
<name>A0A2H1KEH9_9MICO</name>
<dbReference type="Gene3D" id="1.10.30.50">
    <property type="match status" value="1"/>
</dbReference>
<dbReference type="InterPro" id="IPR002711">
    <property type="entry name" value="HNH"/>
</dbReference>
<evidence type="ECO:0000256" key="2">
    <source>
        <dbReference type="SAM" id="MobiDB-lite"/>
    </source>
</evidence>